<dbReference type="AlphaFoldDB" id="A0A2J7RGD7"/>
<dbReference type="InterPro" id="IPR036397">
    <property type="entry name" value="RNaseH_sf"/>
</dbReference>
<dbReference type="Pfam" id="PF17906">
    <property type="entry name" value="HTH_48"/>
    <property type="match status" value="1"/>
</dbReference>
<reference evidence="2 3" key="1">
    <citation type="submission" date="2017-12" db="EMBL/GenBank/DDBJ databases">
        <title>Hemimetabolous genomes reveal molecular basis of termite eusociality.</title>
        <authorList>
            <person name="Harrison M.C."/>
            <person name="Jongepier E."/>
            <person name="Robertson H.M."/>
            <person name="Arning N."/>
            <person name="Bitard-Feildel T."/>
            <person name="Chao H."/>
            <person name="Childers C.P."/>
            <person name="Dinh H."/>
            <person name="Doddapaneni H."/>
            <person name="Dugan S."/>
            <person name="Gowin J."/>
            <person name="Greiner C."/>
            <person name="Han Y."/>
            <person name="Hu H."/>
            <person name="Hughes D.S.T."/>
            <person name="Huylmans A.-K."/>
            <person name="Kemena C."/>
            <person name="Kremer L.P.M."/>
            <person name="Lee S.L."/>
            <person name="Lopez-Ezquerra A."/>
            <person name="Mallet L."/>
            <person name="Monroy-Kuhn J.M."/>
            <person name="Moser A."/>
            <person name="Murali S.C."/>
            <person name="Muzny D.M."/>
            <person name="Otani S."/>
            <person name="Piulachs M.-D."/>
            <person name="Poelchau M."/>
            <person name="Qu J."/>
            <person name="Schaub F."/>
            <person name="Wada-Katsumata A."/>
            <person name="Worley K.C."/>
            <person name="Xie Q."/>
            <person name="Ylla G."/>
            <person name="Poulsen M."/>
            <person name="Gibbs R.A."/>
            <person name="Schal C."/>
            <person name="Richards S."/>
            <person name="Belles X."/>
            <person name="Korb J."/>
            <person name="Bornberg-Bauer E."/>
        </authorList>
    </citation>
    <scope>NUCLEOTIDE SEQUENCE [LARGE SCALE GENOMIC DNA]</scope>
    <source>
        <tissue evidence="2">Whole body</tissue>
    </source>
</reference>
<dbReference type="InterPro" id="IPR041426">
    <property type="entry name" value="Mos1_HTH"/>
</dbReference>
<evidence type="ECO:0000313" key="3">
    <source>
        <dbReference type="Proteomes" id="UP000235965"/>
    </source>
</evidence>
<sequence>MAAPLSVCAKEEQRSVIRFLWSEGVSGAAIHQRLSAKYGNNVLPQRSIYEWFEKFKTGRTSVTHEEGARQPSTATNEDNIEHARDMVLLDRRVNIDEVTNCLQISYGSAYDFIHNRLRFHKVFARWVPKQLTVFHKQTHLDICQQHLDRYGNERDIILDRIITGNETWIHHCELESKRQSIEWKHPQLPSKKKFKSQPSAGKQAYSFLGLTRPSTGTLSGEGHNNKQCSLLTG</sequence>
<evidence type="ECO:0000313" key="2">
    <source>
        <dbReference type="EMBL" id="PNF39899.1"/>
    </source>
</evidence>
<name>A0A2J7RGD7_9NEOP</name>
<dbReference type="PANTHER" id="PTHR46060:SF1">
    <property type="entry name" value="MARINER MOS1 TRANSPOSASE-LIKE PROTEIN"/>
    <property type="match status" value="1"/>
</dbReference>
<dbReference type="InterPro" id="IPR052709">
    <property type="entry name" value="Transposase-MT_Hybrid"/>
</dbReference>
<dbReference type="Gene3D" id="1.10.10.1450">
    <property type="match status" value="1"/>
</dbReference>
<organism evidence="2 3">
    <name type="scientific">Cryptotermes secundus</name>
    <dbReference type="NCBI Taxonomy" id="105785"/>
    <lineage>
        <taxon>Eukaryota</taxon>
        <taxon>Metazoa</taxon>
        <taxon>Ecdysozoa</taxon>
        <taxon>Arthropoda</taxon>
        <taxon>Hexapoda</taxon>
        <taxon>Insecta</taxon>
        <taxon>Pterygota</taxon>
        <taxon>Neoptera</taxon>
        <taxon>Polyneoptera</taxon>
        <taxon>Dictyoptera</taxon>
        <taxon>Blattodea</taxon>
        <taxon>Blattoidea</taxon>
        <taxon>Termitoidae</taxon>
        <taxon>Kalotermitidae</taxon>
        <taxon>Cryptotermitinae</taxon>
        <taxon>Cryptotermes</taxon>
    </lineage>
</organism>
<dbReference type="GO" id="GO:0003676">
    <property type="term" value="F:nucleic acid binding"/>
    <property type="evidence" value="ECO:0007669"/>
    <property type="project" value="InterPro"/>
</dbReference>
<proteinExistence type="predicted"/>
<comment type="caution">
    <text evidence="2">The sequence shown here is derived from an EMBL/GenBank/DDBJ whole genome shotgun (WGS) entry which is preliminary data.</text>
</comment>
<dbReference type="PANTHER" id="PTHR46060">
    <property type="entry name" value="MARINER MOS1 TRANSPOSASE-LIKE PROTEIN"/>
    <property type="match status" value="1"/>
</dbReference>
<gene>
    <name evidence="2" type="ORF">B7P43_G00920</name>
</gene>
<protein>
    <recommendedName>
        <fullName evidence="1">Mos1 transposase HTH domain-containing protein</fullName>
    </recommendedName>
</protein>
<dbReference type="EMBL" id="NEVH01004400">
    <property type="protein sequence ID" value="PNF39899.1"/>
    <property type="molecule type" value="Genomic_DNA"/>
</dbReference>
<dbReference type="InParanoid" id="A0A2J7RGD7"/>
<accession>A0A2J7RGD7</accession>
<dbReference type="OrthoDB" id="10017160at2759"/>
<dbReference type="Gene3D" id="3.30.420.10">
    <property type="entry name" value="Ribonuclease H-like superfamily/Ribonuclease H"/>
    <property type="match status" value="1"/>
</dbReference>
<dbReference type="Proteomes" id="UP000235965">
    <property type="component" value="Unassembled WGS sequence"/>
</dbReference>
<feature type="domain" description="Mos1 transposase HTH" evidence="1">
    <location>
        <begin position="13"/>
        <end position="58"/>
    </location>
</feature>
<evidence type="ECO:0000259" key="1">
    <source>
        <dbReference type="Pfam" id="PF17906"/>
    </source>
</evidence>
<dbReference type="STRING" id="105785.A0A2J7RGD7"/>
<keyword evidence="3" id="KW-1185">Reference proteome</keyword>